<evidence type="ECO:0000313" key="2">
    <source>
        <dbReference type="EMBL" id="MBW9056582.1"/>
    </source>
</evidence>
<dbReference type="EMBL" id="JAEUAK010000019">
    <property type="protein sequence ID" value="MBW9056582.1"/>
    <property type="molecule type" value="Genomic_DNA"/>
</dbReference>
<protein>
    <recommendedName>
        <fullName evidence="1">DUF6894 domain-containing protein</fullName>
    </recommendedName>
</protein>
<dbReference type="Pfam" id="PF21834">
    <property type="entry name" value="DUF6894"/>
    <property type="match status" value="1"/>
</dbReference>
<accession>A0ABS7H327</accession>
<evidence type="ECO:0000313" key="3">
    <source>
        <dbReference type="Proteomes" id="UP000717752"/>
    </source>
</evidence>
<evidence type="ECO:0000259" key="1">
    <source>
        <dbReference type="Pfam" id="PF21834"/>
    </source>
</evidence>
<dbReference type="Proteomes" id="UP000717752">
    <property type="component" value="Unassembled WGS sequence"/>
</dbReference>
<dbReference type="InterPro" id="IPR054189">
    <property type="entry name" value="DUF6894"/>
</dbReference>
<sequence length="80" mass="8978">MSLFYFKTVDNDGMVPDDLPFEFPDLFAAVEEAKHVLAEMALDGLPQWPGGSLGIEVQNGDRTPIVRLRLELKVDYVRPS</sequence>
<reference evidence="2 3" key="1">
    <citation type="journal article" date="2021" name="MBio">
        <title>Poor Competitiveness of Bradyrhizobium in Pigeon Pea Root Colonization in Indian Soils.</title>
        <authorList>
            <person name="Chalasani D."/>
            <person name="Basu A."/>
            <person name="Pullabhotla S.V.S.R.N."/>
            <person name="Jorrin B."/>
            <person name="Neal A.L."/>
            <person name="Poole P.S."/>
            <person name="Podile A.R."/>
            <person name="Tkacz A."/>
        </authorList>
    </citation>
    <scope>NUCLEOTIDE SEQUENCE [LARGE SCALE GENOMIC DNA]</scope>
    <source>
        <strain evidence="2 3">HU56</strain>
    </source>
</reference>
<organism evidence="2 3">
    <name type="scientific">Rhizobium mesosinicum</name>
    <dbReference type="NCBI Taxonomy" id="335017"/>
    <lineage>
        <taxon>Bacteria</taxon>
        <taxon>Pseudomonadati</taxon>
        <taxon>Pseudomonadota</taxon>
        <taxon>Alphaproteobacteria</taxon>
        <taxon>Hyphomicrobiales</taxon>
        <taxon>Rhizobiaceae</taxon>
        <taxon>Rhizobium/Agrobacterium group</taxon>
        <taxon>Rhizobium</taxon>
    </lineage>
</organism>
<feature type="domain" description="DUF6894" evidence="1">
    <location>
        <begin position="3"/>
        <end position="70"/>
    </location>
</feature>
<name>A0ABS7H327_9HYPH</name>
<proteinExistence type="predicted"/>
<gene>
    <name evidence="2" type="ORF">JNB85_29650</name>
</gene>
<keyword evidence="3" id="KW-1185">Reference proteome</keyword>
<dbReference type="RefSeq" id="WP_220337980.1">
    <property type="nucleotide sequence ID" value="NZ_JAEUAK010000019.1"/>
</dbReference>
<comment type="caution">
    <text evidence="2">The sequence shown here is derived from an EMBL/GenBank/DDBJ whole genome shotgun (WGS) entry which is preliminary data.</text>
</comment>